<sequence>MQRKETNSRQLGKALNLFPLIGGLFPLPLLFLCSEHIAFGNHQKLNLRIFKASVKIAVSHKNLSRLNLLCFLVRTEGAKIILPQIPGQTAGSGSGARQKNHPVFLLFPPLQILNQHFKAALIRIHILHTDAVFLFHCHSRQLLLQSGQIHRIGPLRPGQNLLYRINKMRSFLTMLGIIIGIGSVISIVSIGDTMRGMFADLYKDVGLTQAYISIGYWLEEVRQSDYFTLDDMERIREVFGEEIAYMDCSSGVSANAQNGRTQVKFNYEGIDWNYQDVQPVNMVYGRYLNEADVKGRRYLGFSVPRIHPLSPPLTGC</sequence>
<feature type="transmembrane region" description="Helical" evidence="1">
    <location>
        <begin position="171"/>
        <end position="191"/>
    </location>
</feature>
<dbReference type="AlphaFoldDB" id="A0A0H5Q3U5"/>
<reference evidence="3" key="1">
    <citation type="submission" date="2015-06" db="EMBL/GenBank/DDBJ databases">
        <authorList>
            <person name="Joergensen T."/>
        </authorList>
    </citation>
    <scope>NUCLEOTIDE SEQUENCE</scope>
    <source>
        <strain evidence="3">RGFK0903</strain>
    </source>
</reference>
<evidence type="ECO:0000256" key="1">
    <source>
        <dbReference type="SAM" id="Phobius"/>
    </source>
</evidence>
<dbReference type="InterPro" id="IPR025857">
    <property type="entry name" value="MacB_PCD"/>
</dbReference>
<keyword evidence="1" id="KW-0472">Membrane</keyword>
<organism evidence="3">
    <name type="scientific">uncultured prokaryote</name>
    <dbReference type="NCBI Taxonomy" id="198431"/>
    <lineage>
        <taxon>unclassified sequences</taxon>
        <taxon>environmental samples</taxon>
    </lineage>
</organism>
<keyword evidence="1" id="KW-1133">Transmembrane helix</keyword>
<evidence type="ECO:0000313" key="3">
    <source>
        <dbReference type="EMBL" id="CRY96070.1"/>
    </source>
</evidence>
<feature type="domain" description="MacB-like periplasmic core" evidence="2">
    <location>
        <begin position="170"/>
        <end position="297"/>
    </location>
</feature>
<name>A0A0H5Q3U5_9ZZZZ</name>
<dbReference type="EMBL" id="LN853504">
    <property type="protein sequence ID" value="CRY96070.1"/>
    <property type="molecule type" value="Genomic_DNA"/>
</dbReference>
<protein>
    <recommendedName>
        <fullName evidence="2">MacB-like periplasmic core domain-containing protein</fullName>
    </recommendedName>
</protein>
<evidence type="ECO:0000259" key="2">
    <source>
        <dbReference type="Pfam" id="PF12704"/>
    </source>
</evidence>
<keyword evidence="1" id="KW-0812">Transmembrane</keyword>
<proteinExistence type="predicted"/>
<dbReference type="Pfam" id="PF12704">
    <property type="entry name" value="MacB_PCD"/>
    <property type="match status" value="1"/>
</dbReference>
<reference evidence="3" key="2">
    <citation type="submission" date="2015-07" db="EMBL/GenBank/DDBJ databases">
        <title>Plasmids, circular viruses and viroids from rat gut.</title>
        <authorList>
            <person name="Jorgensen T.J."/>
            <person name="Hansen M.A."/>
            <person name="Xu Z."/>
            <person name="Tabak M.A."/>
            <person name="Sorensen S.J."/>
            <person name="Hansen L.H."/>
        </authorList>
    </citation>
    <scope>NUCLEOTIDE SEQUENCE</scope>
    <source>
        <strain evidence="3">RGFK0903</strain>
    </source>
</reference>
<accession>A0A0H5Q3U5</accession>